<dbReference type="EMBL" id="MCGI01000002">
    <property type="protein sequence ID" value="ODM11356.1"/>
    <property type="molecule type" value="Genomic_DNA"/>
</dbReference>
<dbReference type="PANTHER" id="PTHR43823">
    <property type="entry name" value="SPORULATION PROTEIN YKVU"/>
    <property type="match status" value="1"/>
</dbReference>
<dbReference type="GeneID" id="93300953"/>
<evidence type="ECO:0000256" key="8">
    <source>
        <dbReference type="ARBA" id="ARBA00023136"/>
    </source>
</evidence>
<comment type="subcellular location">
    <subcellularLocation>
        <location evidence="1">Cell membrane</location>
        <topology evidence="1">Multi-pass membrane protein</topology>
    </subcellularLocation>
</comment>
<dbReference type="GO" id="GO:0046677">
    <property type="term" value="P:response to antibiotic"/>
    <property type="evidence" value="ECO:0007669"/>
    <property type="project" value="UniProtKB-KW"/>
</dbReference>
<keyword evidence="5" id="KW-1003">Cell membrane</keyword>
<evidence type="ECO:0000256" key="1">
    <source>
        <dbReference type="ARBA" id="ARBA00004651"/>
    </source>
</evidence>
<keyword evidence="6 10" id="KW-0812">Transmembrane</keyword>
<evidence type="ECO:0000256" key="10">
    <source>
        <dbReference type="SAM" id="Phobius"/>
    </source>
</evidence>
<evidence type="ECO:0000313" key="11">
    <source>
        <dbReference type="EMBL" id="ODM11356.1"/>
    </source>
</evidence>
<protein>
    <recommendedName>
        <fullName evidence="3">Multidrug export protein MepA</fullName>
    </recommendedName>
</protein>
<evidence type="ECO:0000256" key="5">
    <source>
        <dbReference type="ARBA" id="ARBA00022475"/>
    </source>
</evidence>
<comment type="similarity">
    <text evidence="2">Belongs to the multi antimicrobial extrusion (MATE) (TC 2.A.66.1) family. MepA subfamily.</text>
</comment>
<feature type="transmembrane region" description="Helical" evidence="10">
    <location>
        <begin position="239"/>
        <end position="260"/>
    </location>
</feature>
<dbReference type="AlphaFoldDB" id="A0A1E3AT06"/>
<dbReference type="CDD" id="cd13143">
    <property type="entry name" value="MATE_MepA_like"/>
    <property type="match status" value="1"/>
</dbReference>
<dbReference type="InterPro" id="IPR048279">
    <property type="entry name" value="MdtK-like"/>
</dbReference>
<dbReference type="InterPro" id="IPR002528">
    <property type="entry name" value="MATE_fam"/>
</dbReference>
<feature type="transmembrane region" description="Helical" evidence="10">
    <location>
        <begin position="425"/>
        <end position="447"/>
    </location>
</feature>
<feature type="transmembrane region" description="Helical" evidence="10">
    <location>
        <begin position="95"/>
        <end position="117"/>
    </location>
</feature>
<keyword evidence="9" id="KW-0046">Antibiotic resistance</keyword>
<accession>A0A1E3AT06</accession>
<keyword evidence="7 10" id="KW-1133">Transmembrane helix</keyword>
<feature type="transmembrane region" description="Helical" evidence="10">
    <location>
        <begin position="58"/>
        <end position="83"/>
    </location>
</feature>
<feature type="transmembrane region" description="Helical" evidence="10">
    <location>
        <begin position="167"/>
        <end position="190"/>
    </location>
</feature>
<dbReference type="RefSeq" id="WP_069156680.1">
    <property type="nucleotide sequence ID" value="NZ_BAABXS010000001.1"/>
</dbReference>
<feature type="transmembrane region" description="Helical" evidence="10">
    <location>
        <begin position="322"/>
        <end position="349"/>
    </location>
</feature>
<reference evidence="11 12" key="1">
    <citation type="submission" date="2016-07" db="EMBL/GenBank/DDBJ databases">
        <title>Characterization of isolates of Eisenbergiella tayi derived from blood cultures, using whole genome sequencing.</title>
        <authorList>
            <person name="Burdz T."/>
            <person name="Wiebe D."/>
            <person name="Huynh C."/>
            <person name="Bernard K."/>
        </authorList>
    </citation>
    <scope>NUCLEOTIDE SEQUENCE [LARGE SCALE GENOMIC DNA]</scope>
    <source>
        <strain evidence="11 12">NML 120489</strain>
    </source>
</reference>
<keyword evidence="8 10" id="KW-0472">Membrane</keyword>
<sequence length="473" mass="50566">MNSNSNQYLEEAPIGKLMMKFAVPCILSLLVSSLYNIVDQIFIGRGVGYLGNGATNVVFPITVIALAIALMTGDGCAAFLSICQGMKDNERARKSVGNAVSLLILSSIVLVVLFAFGKEAILSVFGATENNISYARDYFNIIIIGIPFFVFTNGMNSIIRADGSPQFAMISTLIGCVINIILDPIAIFVLHWGVTGAALATIAGQFVSAVLAAYYLFHAKSFRLDPGSMLIRFKYLAKILPLGISSFLTQLSIVVIMGVMNSTLVKYGAMSKYGADIPMTVMGIVMKVFQIVIAVVVGIAAGSQPIVGYNYGAGHMDRVKKIYKTMIAAEVIIGAAATFLFECFPVPIISLFGSENELYNEFAALSFRIFLSTVILCCVTKATSIFLQSLGKPVMSMSLSLLRDFILSVPLVLCLPAVFGVTGPLYSGPIADIVSFAAALIMMSSVFKKLDTKVTASGENTSLSVHGVRHSAL</sequence>
<dbReference type="InterPro" id="IPR045070">
    <property type="entry name" value="MATE_MepA-like"/>
</dbReference>
<dbReference type="InterPro" id="IPR051327">
    <property type="entry name" value="MATE_MepA_subfamily"/>
</dbReference>
<evidence type="ECO:0000256" key="9">
    <source>
        <dbReference type="ARBA" id="ARBA00023251"/>
    </source>
</evidence>
<dbReference type="Proteomes" id="UP000095003">
    <property type="component" value="Unassembled WGS sequence"/>
</dbReference>
<feature type="transmembrane region" description="Helical" evidence="10">
    <location>
        <begin position="196"/>
        <end position="218"/>
    </location>
</feature>
<gene>
    <name evidence="11" type="primary">mepA_11</name>
    <name evidence="11" type="ORF">BEH84_01965</name>
</gene>
<dbReference type="GO" id="GO:0015297">
    <property type="term" value="F:antiporter activity"/>
    <property type="evidence" value="ECO:0007669"/>
    <property type="project" value="InterPro"/>
</dbReference>
<name>A0A1E3AT06_9FIRM</name>
<feature type="transmembrane region" description="Helical" evidence="10">
    <location>
        <begin position="401"/>
        <end position="419"/>
    </location>
</feature>
<comment type="caution">
    <text evidence="11">The sequence shown here is derived from an EMBL/GenBank/DDBJ whole genome shotgun (WGS) entry which is preliminary data.</text>
</comment>
<organism evidence="11 12">
    <name type="scientific">Eisenbergiella tayi</name>
    <dbReference type="NCBI Taxonomy" id="1432052"/>
    <lineage>
        <taxon>Bacteria</taxon>
        <taxon>Bacillati</taxon>
        <taxon>Bacillota</taxon>
        <taxon>Clostridia</taxon>
        <taxon>Lachnospirales</taxon>
        <taxon>Lachnospiraceae</taxon>
        <taxon>Eisenbergiella</taxon>
    </lineage>
</organism>
<evidence type="ECO:0000256" key="4">
    <source>
        <dbReference type="ARBA" id="ARBA00022448"/>
    </source>
</evidence>
<evidence type="ECO:0000313" key="12">
    <source>
        <dbReference type="Proteomes" id="UP000095003"/>
    </source>
</evidence>
<evidence type="ECO:0000256" key="7">
    <source>
        <dbReference type="ARBA" id="ARBA00022989"/>
    </source>
</evidence>
<feature type="transmembrane region" description="Helical" evidence="10">
    <location>
        <begin position="21"/>
        <end position="38"/>
    </location>
</feature>
<feature type="transmembrane region" description="Helical" evidence="10">
    <location>
        <begin position="369"/>
        <end position="389"/>
    </location>
</feature>
<dbReference type="GO" id="GO:0042910">
    <property type="term" value="F:xenobiotic transmembrane transporter activity"/>
    <property type="evidence" value="ECO:0007669"/>
    <property type="project" value="InterPro"/>
</dbReference>
<feature type="transmembrane region" description="Helical" evidence="10">
    <location>
        <begin position="280"/>
        <end position="301"/>
    </location>
</feature>
<keyword evidence="4" id="KW-0813">Transport</keyword>
<dbReference type="PATRIC" id="fig|1432052.3.peg.2159"/>
<dbReference type="PIRSF" id="PIRSF006603">
    <property type="entry name" value="DinF"/>
    <property type="match status" value="1"/>
</dbReference>
<evidence type="ECO:0000256" key="3">
    <source>
        <dbReference type="ARBA" id="ARBA00022106"/>
    </source>
</evidence>
<evidence type="ECO:0000256" key="6">
    <source>
        <dbReference type="ARBA" id="ARBA00022692"/>
    </source>
</evidence>
<evidence type="ECO:0000256" key="2">
    <source>
        <dbReference type="ARBA" id="ARBA00008417"/>
    </source>
</evidence>
<dbReference type="GO" id="GO:0005886">
    <property type="term" value="C:plasma membrane"/>
    <property type="evidence" value="ECO:0007669"/>
    <property type="project" value="UniProtKB-SubCell"/>
</dbReference>
<proteinExistence type="inferred from homology"/>
<dbReference type="Pfam" id="PF01554">
    <property type="entry name" value="MatE"/>
    <property type="match status" value="2"/>
</dbReference>
<feature type="transmembrane region" description="Helical" evidence="10">
    <location>
        <begin position="137"/>
        <end position="155"/>
    </location>
</feature>
<dbReference type="NCBIfam" id="TIGR00797">
    <property type="entry name" value="matE"/>
    <property type="match status" value="1"/>
</dbReference>
<dbReference type="PANTHER" id="PTHR43823:SF3">
    <property type="entry name" value="MULTIDRUG EXPORT PROTEIN MEPA"/>
    <property type="match status" value="1"/>
</dbReference>